<dbReference type="InterPro" id="IPR011989">
    <property type="entry name" value="ARM-like"/>
</dbReference>
<accession>A0A1J4KGK8</accession>
<dbReference type="EMBL" id="MLAK01000614">
    <property type="protein sequence ID" value="OHT10355.1"/>
    <property type="molecule type" value="Genomic_DNA"/>
</dbReference>
<name>A0A1J4KGK8_9EUKA</name>
<gene>
    <name evidence="1" type="ORF">TRFO_20401</name>
</gene>
<dbReference type="Proteomes" id="UP000179807">
    <property type="component" value="Unassembled WGS sequence"/>
</dbReference>
<keyword evidence="2" id="KW-1185">Reference proteome</keyword>
<dbReference type="AlphaFoldDB" id="A0A1J4KGK8"/>
<organism evidence="1 2">
    <name type="scientific">Tritrichomonas foetus</name>
    <dbReference type="NCBI Taxonomy" id="1144522"/>
    <lineage>
        <taxon>Eukaryota</taxon>
        <taxon>Metamonada</taxon>
        <taxon>Parabasalia</taxon>
        <taxon>Tritrichomonadida</taxon>
        <taxon>Tritrichomonadidae</taxon>
        <taxon>Tritrichomonas</taxon>
    </lineage>
</organism>
<evidence type="ECO:0000313" key="2">
    <source>
        <dbReference type="Proteomes" id="UP000179807"/>
    </source>
</evidence>
<reference evidence="1" key="1">
    <citation type="submission" date="2016-10" db="EMBL/GenBank/DDBJ databases">
        <authorList>
            <person name="Benchimol M."/>
            <person name="Almeida L.G."/>
            <person name="Vasconcelos A.T."/>
            <person name="Perreira-Neves A."/>
            <person name="Rosa I.A."/>
            <person name="Tasca T."/>
            <person name="Bogo M.R."/>
            <person name="de Souza W."/>
        </authorList>
    </citation>
    <scope>NUCLEOTIDE SEQUENCE [LARGE SCALE GENOMIC DNA]</scope>
    <source>
        <strain evidence="1">K</strain>
    </source>
</reference>
<protein>
    <submittedName>
        <fullName evidence="1">Uncharacterized protein</fullName>
    </submittedName>
</protein>
<dbReference type="SUPFAM" id="SSF48371">
    <property type="entry name" value="ARM repeat"/>
    <property type="match status" value="1"/>
</dbReference>
<proteinExistence type="predicted"/>
<dbReference type="VEuPathDB" id="TrichDB:TRFO_20401"/>
<comment type="caution">
    <text evidence="1">The sequence shown here is derived from an EMBL/GenBank/DDBJ whole genome shotgun (WGS) entry which is preliminary data.</text>
</comment>
<dbReference type="GeneID" id="94836077"/>
<dbReference type="InterPro" id="IPR016024">
    <property type="entry name" value="ARM-type_fold"/>
</dbReference>
<dbReference type="Gene3D" id="1.25.10.10">
    <property type="entry name" value="Leucine-rich Repeat Variant"/>
    <property type="match status" value="1"/>
</dbReference>
<sequence length="451" mass="52931">MDYKTNKTEKNPQQIYSNLVLSLDEQSVIESLEEYDSLDDLYQQIELCWCIFDQDALLENLQTLFNVCQTDSFALSNSFFEHQVHSSLFELLEGEFMMLLKTVSISILHCLFKRYVFHVNFFEQFIYHVKSIILNWECEYIQKTLECILLMLNKNKKANEILFRFINVLFFINKLDSFDTSIKNDVNNQEINDYNFKQDDKIKIIEILRYHPVSFDYLCFILEGSGDLRFSIFLLYLIEDNSLLEMFALPVFSDKLKATLYNSNDEFVLNTCLLFANVLCNVFNGDIDFTIIDLIFPLIKHNFCKIAALSLNNLSNFISFGLKNAEYCFNQNIIEMINKAISIDSQNQVKREAVRCLCQLIIILPRAASEKLMTNSIFELLLNVLEYHENDVTLLILKALIKLLNSNNEESDYQNNYLLFVIRDDHQLFEDLFDEVDEQISLLVHSLLELI</sequence>
<evidence type="ECO:0000313" key="1">
    <source>
        <dbReference type="EMBL" id="OHT10355.1"/>
    </source>
</evidence>
<dbReference type="RefSeq" id="XP_068363491.1">
    <property type="nucleotide sequence ID" value="XM_068501373.1"/>
</dbReference>